<reference evidence="1 2" key="1">
    <citation type="submission" date="2022-12" db="EMBL/GenBank/DDBJ databases">
        <title>Metagenome assembled genome from gulf of manar.</title>
        <authorList>
            <person name="Kohli P."/>
            <person name="Pk S."/>
            <person name="Venkata Ramana C."/>
            <person name="Sasikala C."/>
        </authorList>
    </citation>
    <scope>NUCLEOTIDE SEQUENCE [LARGE SCALE GENOMIC DNA]</scope>
    <source>
        <strain evidence="1">JB008</strain>
    </source>
</reference>
<name>A0AAJ1MM96_9SPIO</name>
<gene>
    <name evidence="1" type="ORF">PQJ61_00910</name>
</gene>
<evidence type="ECO:0000313" key="1">
    <source>
        <dbReference type="EMBL" id="MDC7225304.1"/>
    </source>
</evidence>
<dbReference type="Proteomes" id="UP001221217">
    <property type="component" value="Unassembled WGS sequence"/>
</dbReference>
<dbReference type="AlphaFoldDB" id="A0AAJ1MM96"/>
<protein>
    <submittedName>
        <fullName evidence="1">Uncharacterized protein</fullName>
    </submittedName>
</protein>
<dbReference type="EMBL" id="JAQQAL010000005">
    <property type="protein sequence ID" value="MDC7225304.1"/>
    <property type="molecule type" value="Genomic_DNA"/>
</dbReference>
<accession>A0AAJ1MM96</accession>
<evidence type="ECO:0000313" key="2">
    <source>
        <dbReference type="Proteomes" id="UP001221217"/>
    </source>
</evidence>
<organism evidence="1 2">
    <name type="scientific">Candidatus Thalassospirochaeta sargassi</name>
    <dbReference type="NCBI Taxonomy" id="3119039"/>
    <lineage>
        <taxon>Bacteria</taxon>
        <taxon>Pseudomonadati</taxon>
        <taxon>Spirochaetota</taxon>
        <taxon>Spirochaetia</taxon>
        <taxon>Spirochaetales</taxon>
        <taxon>Spirochaetaceae</taxon>
        <taxon>Candidatus Thalassospirochaeta</taxon>
    </lineage>
</organism>
<proteinExistence type="predicted"/>
<sequence>MIATGSANAVSLNTIFPSIAVSDAFEAVTNGMHNPEVLERLADEGRESADWINMINAIQAFYKQDFMLMCRWLDEVPDDCLAGSLKKVLRHMSGDTPAENLGFYEEKLAKRITEDSRFLSSAIEQLKESIEYGEELFVETVSLLIKEVKKSPAAAESLALWSFRICIENDFDDETLADNIIMLFGQAEGLRLIGLSLLETEPESALICFTRSLIKKLVDRTLSKEDAEAALEIIGTLISACHPDDPVLIDISEMLTMLESELILFFNLGKMPRRNDPAGRVSAMLDLLSGRSADAAAEDEVDVEYESASETTTVTKEPSVSIPKGEAVQLELF</sequence>
<comment type="caution">
    <text evidence="1">The sequence shown here is derived from an EMBL/GenBank/DDBJ whole genome shotgun (WGS) entry which is preliminary data.</text>
</comment>